<reference evidence="11" key="1">
    <citation type="submission" date="2025-08" db="UniProtKB">
        <authorList>
            <consortium name="RefSeq"/>
        </authorList>
    </citation>
    <scope>IDENTIFICATION</scope>
</reference>
<dbReference type="InterPro" id="IPR003598">
    <property type="entry name" value="Ig_sub2"/>
</dbReference>
<dbReference type="SMART" id="SM00408">
    <property type="entry name" value="IGc2"/>
    <property type="match status" value="3"/>
</dbReference>
<evidence type="ECO:0000256" key="5">
    <source>
        <dbReference type="ARBA" id="ARBA00023319"/>
    </source>
</evidence>
<dbReference type="SMART" id="SM00409">
    <property type="entry name" value="IG"/>
    <property type="match status" value="3"/>
</dbReference>
<feature type="domain" description="Ig-like" evidence="9">
    <location>
        <begin position="122"/>
        <end position="211"/>
    </location>
</feature>
<comment type="subcellular location">
    <subcellularLocation>
        <location evidence="1">Membrane</location>
        <topology evidence="1">Single-pass type I membrane protein</topology>
    </subcellularLocation>
</comment>
<evidence type="ECO:0000256" key="3">
    <source>
        <dbReference type="ARBA" id="ARBA00023157"/>
    </source>
</evidence>
<dbReference type="InterPro" id="IPR051275">
    <property type="entry name" value="Cell_adhesion_signaling"/>
</dbReference>
<feature type="chain" id="PRO_5045586163" evidence="8">
    <location>
        <begin position="24"/>
        <end position="368"/>
    </location>
</feature>
<evidence type="ECO:0000256" key="4">
    <source>
        <dbReference type="ARBA" id="ARBA00023180"/>
    </source>
</evidence>
<evidence type="ECO:0000256" key="7">
    <source>
        <dbReference type="SAM" id="Phobius"/>
    </source>
</evidence>
<keyword evidence="10" id="KW-1185">Reference proteome</keyword>
<dbReference type="Gene3D" id="2.60.40.10">
    <property type="entry name" value="Immunoglobulins"/>
    <property type="match status" value="2"/>
</dbReference>
<dbReference type="PROSITE" id="PS50835">
    <property type="entry name" value="IG_LIKE"/>
    <property type="match status" value="2"/>
</dbReference>
<evidence type="ECO:0000313" key="11">
    <source>
        <dbReference type="RefSeq" id="XP_052743933.1"/>
    </source>
</evidence>
<evidence type="ECO:0000256" key="2">
    <source>
        <dbReference type="ARBA" id="ARBA00023136"/>
    </source>
</evidence>
<feature type="region of interest" description="Disordered" evidence="6">
    <location>
        <begin position="56"/>
        <end position="77"/>
    </location>
</feature>
<dbReference type="CDD" id="cd00096">
    <property type="entry name" value="Ig"/>
    <property type="match status" value="1"/>
</dbReference>
<evidence type="ECO:0000313" key="10">
    <source>
        <dbReference type="Proteomes" id="UP001652582"/>
    </source>
</evidence>
<proteinExistence type="predicted"/>
<keyword evidence="5" id="KW-0393">Immunoglobulin domain</keyword>
<evidence type="ECO:0000256" key="6">
    <source>
        <dbReference type="SAM" id="MobiDB-lite"/>
    </source>
</evidence>
<keyword evidence="8" id="KW-0732">Signal</keyword>
<protein>
    <submittedName>
        <fullName evidence="11">Neuroplastin</fullName>
    </submittedName>
</protein>
<dbReference type="InterPro" id="IPR036179">
    <property type="entry name" value="Ig-like_dom_sf"/>
</dbReference>
<evidence type="ECO:0000259" key="9">
    <source>
        <dbReference type="PROSITE" id="PS50835"/>
    </source>
</evidence>
<dbReference type="PANTHER" id="PTHR11640:SF164">
    <property type="entry name" value="MAM DOMAIN-CONTAINING GLYCOSYLPHOSPHATIDYLINOSITOL ANCHOR PROTEIN 1"/>
    <property type="match status" value="1"/>
</dbReference>
<gene>
    <name evidence="11" type="primary">LOC112044828</name>
</gene>
<dbReference type="SUPFAM" id="SSF48726">
    <property type="entry name" value="Immunoglobulin"/>
    <property type="match status" value="3"/>
</dbReference>
<dbReference type="Proteomes" id="UP001652582">
    <property type="component" value="Chromosome 20"/>
</dbReference>
<dbReference type="Pfam" id="PF13927">
    <property type="entry name" value="Ig_3"/>
    <property type="match status" value="1"/>
</dbReference>
<accession>A0ABM3LXY6</accession>
<keyword evidence="7" id="KW-1133">Transmembrane helix</keyword>
<dbReference type="PANTHER" id="PTHR11640">
    <property type="entry name" value="NEPHRIN"/>
    <property type="match status" value="1"/>
</dbReference>
<keyword evidence="4" id="KW-0325">Glycoprotein</keyword>
<feature type="transmembrane region" description="Helical" evidence="7">
    <location>
        <begin position="325"/>
        <end position="346"/>
    </location>
</feature>
<name>A0ABM3LXY6_BICAN</name>
<dbReference type="InterPro" id="IPR013783">
    <property type="entry name" value="Ig-like_fold"/>
</dbReference>
<organism evidence="10 11">
    <name type="scientific">Bicyclus anynana</name>
    <name type="common">Squinting bush brown butterfly</name>
    <dbReference type="NCBI Taxonomy" id="110368"/>
    <lineage>
        <taxon>Eukaryota</taxon>
        <taxon>Metazoa</taxon>
        <taxon>Ecdysozoa</taxon>
        <taxon>Arthropoda</taxon>
        <taxon>Hexapoda</taxon>
        <taxon>Insecta</taxon>
        <taxon>Pterygota</taxon>
        <taxon>Neoptera</taxon>
        <taxon>Endopterygota</taxon>
        <taxon>Lepidoptera</taxon>
        <taxon>Glossata</taxon>
        <taxon>Ditrysia</taxon>
        <taxon>Papilionoidea</taxon>
        <taxon>Nymphalidae</taxon>
        <taxon>Satyrinae</taxon>
        <taxon>Satyrini</taxon>
        <taxon>Mycalesina</taxon>
        <taxon>Bicyclus</taxon>
    </lineage>
</organism>
<keyword evidence="2 7" id="KW-0472">Membrane</keyword>
<evidence type="ECO:0000256" key="8">
    <source>
        <dbReference type="SAM" id="SignalP"/>
    </source>
</evidence>
<dbReference type="RefSeq" id="XP_052743933.1">
    <property type="nucleotide sequence ID" value="XM_052887973.1"/>
</dbReference>
<feature type="domain" description="Ig-like" evidence="9">
    <location>
        <begin position="224"/>
        <end position="320"/>
    </location>
</feature>
<dbReference type="InterPro" id="IPR007110">
    <property type="entry name" value="Ig-like_dom"/>
</dbReference>
<sequence length="368" mass="39598">MARGALCLPFAFLLLASVIPSEAQKAEAEAGEESLVTVAQGAPLTVECRLRAEQRADWQRDGAAPPPDLRAAPESPAAPDARLAARLRTPHAAAHHAGLYTCAGDRRHRVRVVVLPAPGTEPALAPAADTADAAAAAADGLPELLYDVRGNISLQCPLANDKSLDYVWKKNDTDLSLVWEMKDRWTLERGGAELHVKRALEDDWGNYSCSVASAEHRWAVRGRPHVKLPANANVVEGQKLKLTCRVVGKPHPRVTWFYSNSSDGPFAPLDEASGATLADSEAGVPDGVLLLAAATRAHAGRYNCTARDAPAAASTTLRVKDMYAALWPFLGICAEVFVLCAVILLYERRRTKPDLDDSDADNHDQKKS</sequence>
<evidence type="ECO:0000256" key="1">
    <source>
        <dbReference type="ARBA" id="ARBA00004479"/>
    </source>
</evidence>
<dbReference type="GeneID" id="112044828"/>
<keyword evidence="7" id="KW-0812">Transmembrane</keyword>
<dbReference type="InterPro" id="IPR003599">
    <property type="entry name" value="Ig_sub"/>
</dbReference>
<keyword evidence="3" id="KW-1015">Disulfide bond</keyword>
<feature type="signal peptide" evidence="8">
    <location>
        <begin position="1"/>
        <end position="23"/>
    </location>
</feature>